<keyword evidence="3 4" id="KW-0862">Zinc</keyword>
<feature type="binding site" evidence="3 4">
    <location>
        <position position="291"/>
    </location>
    <ligand>
        <name>Zn(2+)</name>
        <dbReference type="ChEBI" id="CHEBI:29105"/>
    </ligand>
</feature>
<evidence type="ECO:0000256" key="4">
    <source>
        <dbReference type="PROSITE-ProRule" id="PRU00333"/>
    </source>
</evidence>
<evidence type="ECO:0000256" key="3">
    <source>
        <dbReference type="PIRSR" id="PIRSR037505-2"/>
    </source>
</evidence>
<gene>
    <name evidence="7" type="ORF">DO021_06985</name>
    <name evidence="6" type="ORF">EYB58_19875</name>
</gene>
<feature type="domain" description="Hcy-binding" evidence="5">
    <location>
        <begin position="1"/>
        <end position="306"/>
    </location>
</feature>
<dbReference type="InterPro" id="IPR036589">
    <property type="entry name" value="HCY_dom_sf"/>
</dbReference>
<protein>
    <submittedName>
        <fullName evidence="6 7">Homocysteine S-methyltransferase</fullName>
    </submittedName>
</protein>
<dbReference type="SUPFAM" id="SSF82282">
    <property type="entry name" value="Homocysteine S-methyltransferase"/>
    <property type="match status" value="1"/>
</dbReference>
<sequence>MASGKVTIMDGGIGRELERQGAPFRQPEWSALAIMEAPSVVKAVHKSFIESGASVITTNSYALVPFHIGEEKFKKQSRTLATIAGKTARAAVNETRTETRTRICVAGSIPPLFGSYRADLYRPERVVEIATPLVEGLSPYIDLWLCETQSLIDEPLRIKSLTDQLDMSSKPFWISFTLDDLHLNREPVLRSGESVADAVKAMVNAKVDAILFNCCQPEVISQAIKVTQSQLARLGVGNIEIGAYANAFPPQPEDAKANKKLNDMRTDLTPSSYLNWAQKWVQEGATLIGGCCGIGPEHISVLSKKLVYA</sequence>
<dbReference type="GO" id="GO:0008270">
    <property type="term" value="F:zinc ion binding"/>
    <property type="evidence" value="ECO:0007669"/>
    <property type="project" value="InterPro"/>
</dbReference>
<evidence type="ECO:0000256" key="2">
    <source>
        <dbReference type="ARBA" id="ARBA00022679"/>
    </source>
</evidence>
<keyword evidence="3 4" id="KW-0479">Metal-binding</keyword>
<evidence type="ECO:0000313" key="9">
    <source>
        <dbReference type="Proteomes" id="UP000293902"/>
    </source>
</evidence>
<evidence type="ECO:0000313" key="6">
    <source>
        <dbReference type="EMBL" id="QBH14978.1"/>
    </source>
</evidence>
<dbReference type="PANTHER" id="PTHR11103">
    <property type="entry name" value="SLR1189 PROTEIN"/>
    <property type="match status" value="1"/>
</dbReference>
<keyword evidence="9" id="KW-1185">Reference proteome</keyword>
<dbReference type="Proteomes" id="UP000248798">
    <property type="component" value="Unassembled WGS sequence"/>
</dbReference>
<dbReference type="InterPro" id="IPR017226">
    <property type="entry name" value="BHMT-like"/>
</dbReference>
<evidence type="ECO:0000313" key="7">
    <source>
        <dbReference type="EMBL" id="RAM02775.1"/>
    </source>
</evidence>
<reference evidence="6 9" key="2">
    <citation type="submission" date="2019-02" db="EMBL/GenBank/DDBJ databases">
        <title>Complete genome sequence of Desulfobacter hydrogenophilus AcRS1.</title>
        <authorList>
            <person name="Marietou A."/>
            <person name="Lund M.B."/>
            <person name="Marshall I.P.G."/>
            <person name="Schreiber L."/>
            <person name="Jorgensen B."/>
        </authorList>
    </citation>
    <scope>NUCLEOTIDE SEQUENCE [LARGE SCALE GENOMIC DNA]</scope>
    <source>
        <strain evidence="6 9">AcRS1</strain>
    </source>
</reference>
<dbReference type="Proteomes" id="UP000293902">
    <property type="component" value="Chromosome"/>
</dbReference>
<dbReference type="PANTHER" id="PTHR11103:SF18">
    <property type="entry name" value="SLR1189 PROTEIN"/>
    <property type="match status" value="1"/>
</dbReference>
<dbReference type="PROSITE" id="PS50970">
    <property type="entry name" value="HCY"/>
    <property type="match status" value="1"/>
</dbReference>
<dbReference type="EMBL" id="QLNI01000011">
    <property type="protein sequence ID" value="RAM02775.1"/>
    <property type="molecule type" value="Genomic_DNA"/>
</dbReference>
<feature type="binding site" evidence="3 4">
    <location>
        <position position="292"/>
    </location>
    <ligand>
        <name>Zn(2+)</name>
        <dbReference type="ChEBI" id="CHEBI:29105"/>
    </ligand>
</feature>
<dbReference type="Gene3D" id="3.20.20.330">
    <property type="entry name" value="Homocysteine-binding-like domain"/>
    <property type="match status" value="1"/>
</dbReference>
<dbReference type="PIRSF" id="PIRSF037505">
    <property type="entry name" value="Betaine_HMT"/>
    <property type="match status" value="1"/>
</dbReference>
<dbReference type="GO" id="GO:0009086">
    <property type="term" value="P:methionine biosynthetic process"/>
    <property type="evidence" value="ECO:0007669"/>
    <property type="project" value="InterPro"/>
</dbReference>
<keyword evidence="1 4" id="KW-0489">Methyltransferase</keyword>
<dbReference type="InterPro" id="IPR003726">
    <property type="entry name" value="HCY_dom"/>
</dbReference>
<evidence type="ECO:0000259" key="5">
    <source>
        <dbReference type="PROSITE" id="PS50970"/>
    </source>
</evidence>
<dbReference type="EMBL" id="CP036313">
    <property type="protein sequence ID" value="QBH14978.1"/>
    <property type="molecule type" value="Genomic_DNA"/>
</dbReference>
<evidence type="ECO:0000256" key="1">
    <source>
        <dbReference type="ARBA" id="ARBA00022603"/>
    </source>
</evidence>
<keyword evidence="2 4" id="KW-0808">Transferase</keyword>
<dbReference type="OrthoDB" id="9803687at2"/>
<evidence type="ECO:0000313" key="8">
    <source>
        <dbReference type="Proteomes" id="UP000248798"/>
    </source>
</evidence>
<dbReference type="AlphaFoldDB" id="A0A328FIM6"/>
<proteinExistence type="predicted"/>
<organism evidence="7 8">
    <name type="scientific">Desulfobacter hydrogenophilus</name>
    <dbReference type="NCBI Taxonomy" id="2291"/>
    <lineage>
        <taxon>Bacteria</taxon>
        <taxon>Pseudomonadati</taxon>
        <taxon>Thermodesulfobacteriota</taxon>
        <taxon>Desulfobacteria</taxon>
        <taxon>Desulfobacterales</taxon>
        <taxon>Desulfobacteraceae</taxon>
        <taxon>Desulfobacter</taxon>
    </lineage>
</organism>
<dbReference type="Pfam" id="PF02574">
    <property type="entry name" value="S-methyl_trans"/>
    <property type="match status" value="1"/>
</dbReference>
<dbReference type="GO" id="GO:0032259">
    <property type="term" value="P:methylation"/>
    <property type="evidence" value="ECO:0007669"/>
    <property type="project" value="UniProtKB-KW"/>
</dbReference>
<reference evidence="7 8" key="1">
    <citation type="submission" date="2018-06" db="EMBL/GenBank/DDBJ databases">
        <title>Complete Genome Sequence of Desulfobacter hydrogenophilus (DSM3380).</title>
        <authorList>
            <person name="Marietou A."/>
            <person name="Schreiber L."/>
            <person name="Marshall I."/>
            <person name="Jorgensen B."/>
        </authorList>
    </citation>
    <scope>NUCLEOTIDE SEQUENCE [LARGE SCALE GENOMIC DNA]</scope>
    <source>
        <strain evidence="7 8">DSM 3380</strain>
    </source>
</reference>
<name>A0A328FIM6_9BACT</name>
<feature type="binding site" evidence="3 4">
    <location>
        <position position="214"/>
    </location>
    <ligand>
        <name>Zn(2+)</name>
        <dbReference type="ChEBI" id="CHEBI:29105"/>
    </ligand>
</feature>
<accession>A0A328FIM6</accession>
<dbReference type="GO" id="GO:0008168">
    <property type="term" value="F:methyltransferase activity"/>
    <property type="evidence" value="ECO:0007669"/>
    <property type="project" value="UniProtKB-UniRule"/>
</dbReference>
<comment type="cofactor">
    <cofactor evidence="3">
        <name>Zn(2+)</name>
        <dbReference type="ChEBI" id="CHEBI:29105"/>
    </cofactor>
    <text evidence="3">Binds 1 zinc ion per subunit.</text>
</comment>
<dbReference type="RefSeq" id="WP_111955082.1">
    <property type="nucleotide sequence ID" value="NZ_CP036313.1"/>
</dbReference>